<evidence type="ECO:0000313" key="2">
    <source>
        <dbReference type="EMBL" id="GFP26573.1"/>
    </source>
</evidence>
<dbReference type="EMBL" id="BLRX01000672">
    <property type="protein sequence ID" value="GFP26523.1"/>
    <property type="molecule type" value="Genomic_DNA"/>
</dbReference>
<dbReference type="AlphaFoldDB" id="A0A6V8P2R2"/>
<gene>
    <name evidence="1" type="ORF">HKBW3S25_02018</name>
    <name evidence="2" type="ORF">HKBW3S25_02069</name>
</gene>
<dbReference type="EMBL" id="BLRX01000706">
    <property type="protein sequence ID" value="GFP26573.1"/>
    <property type="molecule type" value="Genomic_DNA"/>
</dbReference>
<organism evidence="2 3">
    <name type="scientific">Candidatus Hakubella thermalkaliphila</name>
    <dbReference type="NCBI Taxonomy" id="2754717"/>
    <lineage>
        <taxon>Bacteria</taxon>
        <taxon>Bacillati</taxon>
        <taxon>Actinomycetota</taxon>
        <taxon>Actinomycetota incertae sedis</taxon>
        <taxon>Candidatus Hakubellales</taxon>
        <taxon>Candidatus Hakubellaceae</taxon>
        <taxon>Candidatus Hakubella</taxon>
    </lineage>
</organism>
<name>A0A6V8P2R2_9ACTN</name>
<accession>A0A6V8P2R2</accession>
<feature type="non-terminal residue" evidence="2">
    <location>
        <position position="1"/>
    </location>
</feature>
<reference evidence="2 3" key="1">
    <citation type="journal article" date="2020" name="Front. Microbiol.">
        <title>Single-cell genomics of novel Actinobacteria with the Wood-Ljungdahl pathway discovered in a serpentinizing system.</title>
        <authorList>
            <person name="Merino N."/>
            <person name="Kawai M."/>
            <person name="Boyd E.S."/>
            <person name="Colman D.R."/>
            <person name="McGlynn S.E."/>
            <person name="Nealson K.H."/>
            <person name="Kurokawa K."/>
            <person name="Hongoh Y."/>
        </authorList>
    </citation>
    <scope>NUCLEOTIDE SEQUENCE [LARGE SCALE GENOMIC DNA]</scope>
    <source>
        <strain evidence="2 3">S25</strain>
    </source>
</reference>
<protein>
    <submittedName>
        <fullName evidence="2">Uncharacterized protein</fullName>
    </submittedName>
</protein>
<comment type="caution">
    <text evidence="2">The sequence shown here is derived from an EMBL/GenBank/DDBJ whole genome shotgun (WGS) entry which is preliminary data.</text>
</comment>
<evidence type="ECO:0000313" key="1">
    <source>
        <dbReference type="EMBL" id="GFP26523.1"/>
    </source>
</evidence>
<evidence type="ECO:0000313" key="3">
    <source>
        <dbReference type="Proteomes" id="UP000543224"/>
    </source>
</evidence>
<dbReference type="Proteomes" id="UP000543224">
    <property type="component" value="Unassembled WGS sequence"/>
</dbReference>
<proteinExistence type="predicted"/>
<sequence>GFKKVMLPYYKNWDFEDRGVEGIEMIKVRSLRQALDVVRS</sequence>